<accession>A0A9D4RQ90</accession>
<reference evidence="3" key="2">
    <citation type="submission" date="2020-11" db="EMBL/GenBank/DDBJ databases">
        <authorList>
            <person name="McCartney M.A."/>
            <person name="Auch B."/>
            <person name="Kono T."/>
            <person name="Mallez S."/>
            <person name="Becker A."/>
            <person name="Gohl D.M."/>
            <person name="Silverstein K.A.T."/>
            <person name="Koren S."/>
            <person name="Bechman K.B."/>
            <person name="Herman A."/>
            <person name="Abrahante J.E."/>
            <person name="Garbe J."/>
        </authorList>
    </citation>
    <scope>NUCLEOTIDE SEQUENCE</scope>
    <source>
        <strain evidence="3">Duluth1</strain>
        <tissue evidence="3">Whole animal</tissue>
    </source>
</reference>
<dbReference type="OrthoDB" id="6357437at2759"/>
<evidence type="ECO:0000313" key="3">
    <source>
        <dbReference type="EMBL" id="KAH3874695.1"/>
    </source>
</evidence>
<proteinExistence type="predicted"/>
<dbReference type="PROSITE" id="PS00287">
    <property type="entry name" value="CYSTATIN"/>
    <property type="match status" value="1"/>
</dbReference>
<dbReference type="SUPFAM" id="SSF54403">
    <property type="entry name" value="Cystatin/monellin"/>
    <property type="match status" value="1"/>
</dbReference>
<comment type="caution">
    <text evidence="3">The sequence shown here is derived from an EMBL/GenBank/DDBJ whole genome shotgun (WGS) entry which is preliminary data.</text>
</comment>
<dbReference type="InterPro" id="IPR000010">
    <property type="entry name" value="Cystatin_dom"/>
</dbReference>
<protein>
    <recommendedName>
        <fullName evidence="2">Cystatin domain-containing protein</fullName>
    </recommendedName>
</protein>
<gene>
    <name evidence="3" type="ORF">DPMN_037948</name>
</gene>
<reference evidence="3" key="1">
    <citation type="journal article" date="2019" name="bioRxiv">
        <title>The Genome of the Zebra Mussel, Dreissena polymorpha: A Resource for Invasive Species Research.</title>
        <authorList>
            <person name="McCartney M.A."/>
            <person name="Auch B."/>
            <person name="Kono T."/>
            <person name="Mallez S."/>
            <person name="Zhang Y."/>
            <person name="Obille A."/>
            <person name="Becker A."/>
            <person name="Abrahante J.E."/>
            <person name="Garbe J."/>
            <person name="Badalamenti J.P."/>
            <person name="Herman A."/>
            <person name="Mangelson H."/>
            <person name="Liachko I."/>
            <person name="Sullivan S."/>
            <person name="Sone E.D."/>
            <person name="Koren S."/>
            <person name="Silverstein K.A.T."/>
            <person name="Beckman K.B."/>
            <person name="Gohl D.M."/>
        </authorList>
    </citation>
    <scope>NUCLEOTIDE SEQUENCE</scope>
    <source>
        <strain evidence="3">Duluth1</strain>
        <tissue evidence="3">Whole animal</tissue>
    </source>
</reference>
<keyword evidence="4" id="KW-1185">Reference proteome</keyword>
<dbReference type="PANTHER" id="PTHR47364">
    <property type="entry name" value="CYSTEINE PROTEINASE INHIBITOR 5"/>
    <property type="match status" value="1"/>
</dbReference>
<feature type="chain" id="PRO_5038888725" description="Cystatin domain-containing protein" evidence="1">
    <location>
        <begin position="20"/>
        <end position="122"/>
    </location>
</feature>
<dbReference type="EMBL" id="JAIWYP010000002">
    <property type="protein sequence ID" value="KAH3874695.1"/>
    <property type="molecule type" value="Genomic_DNA"/>
</dbReference>
<dbReference type="SMART" id="SM00043">
    <property type="entry name" value="CY"/>
    <property type="match status" value="1"/>
</dbReference>
<dbReference type="InterPro" id="IPR018073">
    <property type="entry name" value="Prot_inh_cystat_CS"/>
</dbReference>
<dbReference type="GO" id="GO:0004869">
    <property type="term" value="F:cysteine-type endopeptidase inhibitor activity"/>
    <property type="evidence" value="ECO:0007669"/>
    <property type="project" value="InterPro"/>
</dbReference>
<feature type="domain" description="Cystatin" evidence="2">
    <location>
        <begin position="38"/>
        <end position="119"/>
    </location>
</feature>
<feature type="signal peptide" evidence="1">
    <location>
        <begin position="1"/>
        <end position="19"/>
    </location>
</feature>
<dbReference type="CDD" id="cd00042">
    <property type="entry name" value="CY"/>
    <property type="match status" value="1"/>
</dbReference>
<organism evidence="3 4">
    <name type="scientific">Dreissena polymorpha</name>
    <name type="common">Zebra mussel</name>
    <name type="synonym">Mytilus polymorpha</name>
    <dbReference type="NCBI Taxonomy" id="45954"/>
    <lineage>
        <taxon>Eukaryota</taxon>
        <taxon>Metazoa</taxon>
        <taxon>Spiralia</taxon>
        <taxon>Lophotrochozoa</taxon>
        <taxon>Mollusca</taxon>
        <taxon>Bivalvia</taxon>
        <taxon>Autobranchia</taxon>
        <taxon>Heteroconchia</taxon>
        <taxon>Euheterodonta</taxon>
        <taxon>Imparidentia</taxon>
        <taxon>Neoheterodontei</taxon>
        <taxon>Myida</taxon>
        <taxon>Dreissenoidea</taxon>
        <taxon>Dreissenidae</taxon>
        <taxon>Dreissena</taxon>
    </lineage>
</organism>
<dbReference type="PANTHER" id="PTHR47364:SF2">
    <property type="entry name" value="CYSTEINE PROTEINASE INHIBITOR 5"/>
    <property type="match status" value="1"/>
</dbReference>
<dbReference type="InterPro" id="IPR046350">
    <property type="entry name" value="Cystatin_sf"/>
</dbReference>
<keyword evidence="1" id="KW-0732">Signal</keyword>
<dbReference type="Pfam" id="PF16845">
    <property type="entry name" value="SQAPI"/>
    <property type="match status" value="1"/>
</dbReference>
<evidence type="ECO:0000259" key="2">
    <source>
        <dbReference type="SMART" id="SM00043"/>
    </source>
</evidence>
<evidence type="ECO:0000313" key="4">
    <source>
        <dbReference type="Proteomes" id="UP000828390"/>
    </source>
</evidence>
<dbReference type="Proteomes" id="UP000828390">
    <property type="component" value="Unassembled WGS sequence"/>
</dbReference>
<dbReference type="AlphaFoldDB" id="A0A9D4RQ90"/>
<name>A0A9D4RQ90_DREPO</name>
<sequence length="122" mass="13403">MASQKTVLLLIVLVGVAFAARQGSNLRPKGRGNLNQNQLVGGWTSADQNDGTVQQLAQFAARQICSNYVVDAVEKAETQVVAGKNYRMDIRVSKAWKCTVEVFTQTWTKTHKLTSFACQSVL</sequence>
<dbReference type="Gene3D" id="3.10.450.10">
    <property type="match status" value="1"/>
</dbReference>
<evidence type="ECO:0000256" key="1">
    <source>
        <dbReference type="SAM" id="SignalP"/>
    </source>
</evidence>